<sequence>MWPSIPLVVSQATFGTAMGIATSLQMIGVGCSNLIVGEILGKGDNLPSEEVLLRWKYVMIYLLANTLACVATSVALNFADAKKGGILNLSRRATKERGESEALVNPDTEALVESLQPIND</sequence>
<dbReference type="Proteomes" id="UP000054359">
    <property type="component" value="Unassembled WGS sequence"/>
</dbReference>
<dbReference type="STRING" id="407821.A0A087UAT9"/>
<gene>
    <name evidence="2" type="ORF">X975_03861</name>
</gene>
<keyword evidence="1" id="KW-1133">Transmembrane helix</keyword>
<dbReference type="OrthoDB" id="424834at2759"/>
<reference evidence="2 3" key="1">
    <citation type="submission" date="2013-11" db="EMBL/GenBank/DDBJ databases">
        <title>Genome sequencing of Stegodyphus mimosarum.</title>
        <authorList>
            <person name="Bechsgaard J."/>
        </authorList>
    </citation>
    <scope>NUCLEOTIDE SEQUENCE [LARGE SCALE GENOMIC DNA]</scope>
</reference>
<dbReference type="AlphaFoldDB" id="A0A087UAT9"/>
<evidence type="ECO:0000256" key="1">
    <source>
        <dbReference type="SAM" id="Phobius"/>
    </source>
</evidence>
<dbReference type="PANTHER" id="PTHR23512:SF5">
    <property type="entry name" value="MAJOR FACILITATOR SUPERFAMILY DOMAIN-CONTAINING PROTEIN 1"/>
    <property type="match status" value="1"/>
</dbReference>
<dbReference type="InterPro" id="IPR052187">
    <property type="entry name" value="MFSD1"/>
</dbReference>
<dbReference type="EMBL" id="KK119043">
    <property type="protein sequence ID" value="KFM74478.1"/>
    <property type="molecule type" value="Genomic_DNA"/>
</dbReference>
<name>A0A087UAT9_STEMI</name>
<accession>A0A087UAT9</accession>
<protein>
    <submittedName>
        <fullName evidence="2">Uncharacterized protein</fullName>
    </submittedName>
</protein>
<keyword evidence="1" id="KW-0812">Transmembrane</keyword>
<feature type="transmembrane region" description="Helical" evidence="1">
    <location>
        <begin position="57"/>
        <end position="79"/>
    </location>
</feature>
<keyword evidence="3" id="KW-1185">Reference proteome</keyword>
<keyword evidence="1" id="KW-0472">Membrane</keyword>
<feature type="transmembrane region" description="Helical" evidence="1">
    <location>
        <begin position="12"/>
        <end position="37"/>
    </location>
</feature>
<proteinExistence type="predicted"/>
<evidence type="ECO:0000313" key="3">
    <source>
        <dbReference type="Proteomes" id="UP000054359"/>
    </source>
</evidence>
<organism evidence="2 3">
    <name type="scientific">Stegodyphus mimosarum</name>
    <name type="common">African social velvet spider</name>
    <dbReference type="NCBI Taxonomy" id="407821"/>
    <lineage>
        <taxon>Eukaryota</taxon>
        <taxon>Metazoa</taxon>
        <taxon>Ecdysozoa</taxon>
        <taxon>Arthropoda</taxon>
        <taxon>Chelicerata</taxon>
        <taxon>Arachnida</taxon>
        <taxon>Araneae</taxon>
        <taxon>Araneomorphae</taxon>
        <taxon>Entelegynae</taxon>
        <taxon>Eresoidea</taxon>
        <taxon>Eresidae</taxon>
        <taxon>Stegodyphus</taxon>
    </lineage>
</organism>
<feature type="non-terminal residue" evidence="2">
    <location>
        <position position="120"/>
    </location>
</feature>
<evidence type="ECO:0000313" key="2">
    <source>
        <dbReference type="EMBL" id="KFM74478.1"/>
    </source>
</evidence>
<dbReference type="PANTHER" id="PTHR23512">
    <property type="entry name" value="MAJOR FACILITATOR SUPERFAMILY DOMAIN-CONTAINING PROTEIN 1"/>
    <property type="match status" value="1"/>
</dbReference>